<reference evidence="1" key="1">
    <citation type="submission" date="2021-06" db="EMBL/GenBank/DDBJ databases">
        <authorList>
            <person name="Kallberg Y."/>
            <person name="Tangrot J."/>
            <person name="Rosling A."/>
        </authorList>
    </citation>
    <scope>NUCLEOTIDE SEQUENCE</scope>
    <source>
        <strain evidence="1">CL356</strain>
    </source>
</reference>
<proteinExistence type="predicted"/>
<evidence type="ECO:0000313" key="2">
    <source>
        <dbReference type="Proteomes" id="UP000789525"/>
    </source>
</evidence>
<evidence type="ECO:0000313" key="1">
    <source>
        <dbReference type="EMBL" id="CAG8575320.1"/>
    </source>
</evidence>
<sequence length="104" mass="11627">MENPRKARIRTKERKPMMAPMIPNVLRLGVGVDEEDGSDDGVGGSTVVDELPIPFEMDVVLGAGTTLDAEEEKVVEAVVMMDEYVERYALFDRYSFRIILDYAG</sequence>
<gene>
    <name evidence="1" type="ORF">ACOLOM_LOCUS5759</name>
</gene>
<dbReference type="EMBL" id="CAJVPT010010986">
    <property type="protein sequence ID" value="CAG8575320.1"/>
    <property type="molecule type" value="Genomic_DNA"/>
</dbReference>
<dbReference type="Proteomes" id="UP000789525">
    <property type="component" value="Unassembled WGS sequence"/>
</dbReference>
<accession>A0ACA9M9T7</accession>
<comment type="caution">
    <text evidence="1">The sequence shown here is derived from an EMBL/GenBank/DDBJ whole genome shotgun (WGS) entry which is preliminary data.</text>
</comment>
<organism evidence="1 2">
    <name type="scientific">Acaulospora colombiana</name>
    <dbReference type="NCBI Taxonomy" id="27376"/>
    <lineage>
        <taxon>Eukaryota</taxon>
        <taxon>Fungi</taxon>
        <taxon>Fungi incertae sedis</taxon>
        <taxon>Mucoromycota</taxon>
        <taxon>Glomeromycotina</taxon>
        <taxon>Glomeromycetes</taxon>
        <taxon>Diversisporales</taxon>
        <taxon>Acaulosporaceae</taxon>
        <taxon>Acaulospora</taxon>
    </lineage>
</organism>
<name>A0ACA9M9T7_9GLOM</name>
<protein>
    <submittedName>
        <fullName evidence="1">12188_t:CDS:1</fullName>
    </submittedName>
</protein>
<keyword evidence="2" id="KW-1185">Reference proteome</keyword>